<dbReference type="Pfam" id="PF00583">
    <property type="entry name" value="Acetyltransf_1"/>
    <property type="match status" value="1"/>
</dbReference>
<dbReference type="RefSeq" id="WP_058644214.1">
    <property type="nucleotide sequence ID" value="NZ_LDSL01000175.1"/>
</dbReference>
<dbReference type="InterPro" id="IPR050832">
    <property type="entry name" value="Bact_Acetyltransf"/>
</dbReference>
<reference evidence="4 5" key="1">
    <citation type="journal article" date="2016" name="Front. Microbiol.">
        <title>Genomic Resource of Rice Seed Associated Bacteria.</title>
        <authorList>
            <person name="Midha S."/>
            <person name="Bansal K."/>
            <person name="Sharma S."/>
            <person name="Kumar N."/>
            <person name="Patil P.P."/>
            <person name="Chaudhry V."/>
            <person name="Patil P.B."/>
        </authorList>
    </citation>
    <scope>NUCLEOTIDE SEQUENCE [LARGE SCALE GENOMIC DNA]</scope>
    <source>
        <strain evidence="4 5">NS331</strain>
    </source>
</reference>
<evidence type="ECO:0000313" key="5">
    <source>
        <dbReference type="Proteomes" id="UP000072741"/>
    </source>
</evidence>
<dbReference type="InterPro" id="IPR016181">
    <property type="entry name" value="Acyl_CoA_acyltransferase"/>
</dbReference>
<dbReference type="PANTHER" id="PTHR43877">
    <property type="entry name" value="AMINOALKYLPHOSPHONATE N-ACETYLTRANSFERASE-RELATED-RELATED"/>
    <property type="match status" value="1"/>
</dbReference>
<evidence type="ECO:0000256" key="1">
    <source>
        <dbReference type="ARBA" id="ARBA00022679"/>
    </source>
</evidence>
<dbReference type="EMBL" id="LDSL01000175">
    <property type="protein sequence ID" value="KTT14680.1"/>
    <property type="molecule type" value="Genomic_DNA"/>
</dbReference>
<dbReference type="Proteomes" id="UP000072741">
    <property type="component" value="Unassembled WGS sequence"/>
</dbReference>
<dbReference type="SUPFAM" id="SSF55729">
    <property type="entry name" value="Acyl-CoA N-acyltransferases (Nat)"/>
    <property type="match status" value="1"/>
</dbReference>
<keyword evidence="2" id="KW-0012">Acyltransferase</keyword>
<keyword evidence="1 4" id="KW-0808">Transferase</keyword>
<dbReference type="PROSITE" id="PS51186">
    <property type="entry name" value="GNAT"/>
    <property type="match status" value="1"/>
</dbReference>
<dbReference type="AlphaFoldDB" id="A0A147GM39"/>
<dbReference type="OrthoDB" id="336415at2"/>
<dbReference type="InterPro" id="IPR000182">
    <property type="entry name" value="GNAT_dom"/>
</dbReference>
<protein>
    <submittedName>
        <fullName evidence="4">GNAT family acetyltransferase</fullName>
    </submittedName>
</protein>
<organism evidence="4 5">
    <name type="scientific">Pseudacidovorax intermedius</name>
    <dbReference type="NCBI Taxonomy" id="433924"/>
    <lineage>
        <taxon>Bacteria</taxon>
        <taxon>Pseudomonadati</taxon>
        <taxon>Pseudomonadota</taxon>
        <taxon>Betaproteobacteria</taxon>
        <taxon>Burkholderiales</taxon>
        <taxon>Comamonadaceae</taxon>
        <taxon>Pseudacidovorax</taxon>
    </lineage>
</organism>
<name>A0A147GM39_9BURK</name>
<proteinExistence type="predicted"/>
<keyword evidence="5" id="KW-1185">Reference proteome</keyword>
<evidence type="ECO:0000313" key="4">
    <source>
        <dbReference type="EMBL" id="KTT14680.1"/>
    </source>
</evidence>
<comment type="caution">
    <text evidence="4">The sequence shown here is derived from an EMBL/GenBank/DDBJ whole genome shotgun (WGS) entry which is preliminary data.</text>
</comment>
<dbReference type="GO" id="GO:0016747">
    <property type="term" value="F:acyltransferase activity, transferring groups other than amino-acyl groups"/>
    <property type="evidence" value="ECO:0007669"/>
    <property type="project" value="InterPro"/>
</dbReference>
<dbReference type="Gene3D" id="3.40.630.30">
    <property type="match status" value="1"/>
</dbReference>
<gene>
    <name evidence="4" type="ORF">NS331_22780</name>
</gene>
<sequence>MRRPATPADLAAVHAIYMHPDVVPFLTHEPMPLEDFRAVFDELQAAGAFFVWEVAGEVAGFYRAVRHSGRARHVALLGTLAVDPRHHGRGVGRAMIGDALTHLRDEGALRIELFAESDNPRALRFYRSLGFVHEGTLRGFYKRAAQDHYVDEWVLGLWLGPPSGV</sequence>
<evidence type="ECO:0000259" key="3">
    <source>
        <dbReference type="PROSITE" id="PS51186"/>
    </source>
</evidence>
<feature type="domain" description="N-acetyltransferase" evidence="3">
    <location>
        <begin position="1"/>
        <end position="156"/>
    </location>
</feature>
<dbReference type="CDD" id="cd04301">
    <property type="entry name" value="NAT_SF"/>
    <property type="match status" value="1"/>
</dbReference>
<evidence type="ECO:0000256" key="2">
    <source>
        <dbReference type="ARBA" id="ARBA00023315"/>
    </source>
</evidence>
<accession>A0A147GM39</accession>